<comment type="caution">
    <text evidence="2">The sequence shown here is derived from an EMBL/GenBank/DDBJ whole genome shotgun (WGS) entry which is preliminary data.</text>
</comment>
<sequence>MARLRHAESEAERFAASAMAHREAHSELDRRVQTLEAELAALRHERLQLCAQWFDARDDRDRHQHVARRMRRKLGRLRRRAPLADPG</sequence>
<accession>A0ABV9DPA5</accession>
<dbReference type="EMBL" id="JBHSFQ010000002">
    <property type="protein sequence ID" value="MFC4560729.1"/>
    <property type="molecule type" value="Genomic_DNA"/>
</dbReference>
<reference evidence="3" key="1">
    <citation type="journal article" date="2019" name="Int. J. Syst. Evol. Microbiol.">
        <title>The Global Catalogue of Microorganisms (GCM) 10K type strain sequencing project: providing services to taxonomists for standard genome sequencing and annotation.</title>
        <authorList>
            <consortium name="The Broad Institute Genomics Platform"/>
            <consortium name="The Broad Institute Genome Sequencing Center for Infectious Disease"/>
            <person name="Wu L."/>
            <person name="Ma J."/>
        </authorList>
    </citation>
    <scope>NUCLEOTIDE SEQUENCE [LARGE SCALE GENOMIC DNA]</scope>
    <source>
        <strain evidence="3">XZYJ18</strain>
    </source>
</reference>
<evidence type="ECO:0000313" key="2">
    <source>
        <dbReference type="EMBL" id="MFC4560729.1"/>
    </source>
</evidence>
<dbReference type="Proteomes" id="UP001595923">
    <property type="component" value="Unassembled WGS sequence"/>
</dbReference>
<keyword evidence="1" id="KW-0175">Coiled coil</keyword>
<keyword evidence="3" id="KW-1185">Reference proteome</keyword>
<name>A0ABV9DPA5_9ACTN</name>
<proteinExistence type="predicted"/>
<organism evidence="2 3">
    <name type="scientific">Nocardiopsis mangrovi</name>
    <dbReference type="NCBI Taxonomy" id="1179818"/>
    <lineage>
        <taxon>Bacteria</taxon>
        <taxon>Bacillati</taxon>
        <taxon>Actinomycetota</taxon>
        <taxon>Actinomycetes</taxon>
        <taxon>Streptosporangiales</taxon>
        <taxon>Nocardiopsidaceae</taxon>
        <taxon>Nocardiopsis</taxon>
    </lineage>
</organism>
<gene>
    <name evidence="2" type="ORF">ACFO4E_02540</name>
</gene>
<evidence type="ECO:0000256" key="1">
    <source>
        <dbReference type="SAM" id="Coils"/>
    </source>
</evidence>
<evidence type="ECO:0000313" key="3">
    <source>
        <dbReference type="Proteomes" id="UP001595923"/>
    </source>
</evidence>
<protein>
    <submittedName>
        <fullName evidence="2">Uncharacterized protein</fullName>
    </submittedName>
</protein>
<feature type="coiled-coil region" evidence="1">
    <location>
        <begin position="18"/>
        <end position="52"/>
    </location>
</feature>
<dbReference type="RefSeq" id="WP_378571135.1">
    <property type="nucleotide sequence ID" value="NZ_JBHSFQ010000002.1"/>
</dbReference>